<dbReference type="InterPro" id="IPR002410">
    <property type="entry name" value="Peptidase_S33"/>
</dbReference>
<evidence type="ECO:0000313" key="5">
    <source>
        <dbReference type="Proteomes" id="UP001148125"/>
    </source>
</evidence>
<comment type="caution">
    <text evidence="4">The sequence shown here is derived from an EMBL/GenBank/DDBJ whole genome shotgun (WGS) entry which is preliminary data.</text>
</comment>
<dbReference type="Pfam" id="PF00561">
    <property type="entry name" value="Abhydrolase_1"/>
    <property type="match status" value="1"/>
</dbReference>
<dbReference type="InterPro" id="IPR000073">
    <property type="entry name" value="AB_hydrolase_1"/>
</dbReference>
<proteinExistence type="inferred from homology"/>
<dbReference type="PANTHER" id="PTHR43798">
    <property type="entry name" value="MONOACYLGLYCEROL LIPASE"/>
    <property type="match status" value="1"/>
</dbReference>
<dbReference type="EMBL" id="JAOTPO010000016">
    <property type="protein sequence ID" value="MDE5415456.1"/>
    <property type="molecule type" value="Genomic_DNA"/>
</dbReference>
<dbReference type="InterPro" id="IPR029058">
    <property type="entry name" value="AB_hydrolase_fold"/>
</dbReference>
<dbReference type="PANTHER" id="PTHR43798:SF33">
    <property type="entry name" value="HYDROLASE, PUTATIVE (AFU_ORTHOLOGUE AFUA_2G14860)-RELATED"/>
    <property type="match status" value="1"/>
</dbReference>
<keyword evidence="2 4" id="KW-0378">Hydrolase</keyword>
<accession>A0ABT5VJS7</accession>
<dbReference type="Proteomes" id="UP001148125">
    <property type="component" value="Unassembled WGS sequence"/>
</dbReference>
<reference evidence="4" key="1">
    <citation type="submission" date="2024-05" db="EMBL/GenBank/DDBJ databases">
        <title>Alkalihalobacillus sp. strain MEB203 novel alkaliphilic bacterium from Lonar Lake, India.</title>
        <authorList>
            <person name="Joshi A."/>
            <person name="Thite S."/>
            <person name="Mengade P."/>
        </authorList>
    </citation>
    <scope>NUCLEOTIDE SEQUENCE</scope>
    <source>
        <strain evidence="4">MEB 203</strain>
    </source>
</reference>
<dbReference type="SUPFAM" id="SSF53474">
    <property type="entry name" value="alpha/beta-Hydrolases"/>
    <property type="match status" value="1"/>
</dbReference>
<dbReference type="RefSeq" id="WP_275120058.1">
    <property type="nucleotide sequence ID" value="NZ_JAOTPO010000016.1"/>
</dbReference>
<feature type="domain" description="AB hydrolase-1" evidence="3">
    <location>
        <begin position="70"/>
        <end position="313"/>
    </location>
</feature>
<dbReference type="PRINTS" id="PR00793">
    <property type="entry name" value="PROAMNOPTASE"/>
</dbReference>
<evidence type="ECO:0000256" key="1">
    <source>
        <dbReference type="ARBA" id="ARBA00010088"/>
    </source>
</evidence>
<protein>
    <submittedName>
        <fullName evidence="4">Alpha/beta hydrolase</fullName>
    </submittedName>
</protein>
<sequence>MKTIIMLGVLLGLLLVAVFGLRSFIQRKIIKKSKKLIKSGGISQVEKLYIGGIRQYILIEGKSKDLPICLFLHGGPGAPFPFGVSSRSLFPEITEHYLAVYYDQRGAGKSYSKAIDPKSMNIEQIMNDIHELVDYLREKFHQDQVMLVGMSWGTVLGTELIKRYPEKFYTYVGISQVVNDAESQKLAKSWLAEKAKRTGDQRALHVLNELGEPPYVGKKDEQLDKLISKYKGDLYEDRSTKKPNLFLLVRGAFISPDYTLLDLWKALITGAKFSLLESKDLQMEIAKTNYLETVPTVNIPVYFIQGKHDKTTNYELAKQFFNCIAAPKGKEFITLEQSAHYPNEADFNVILHKLVELAISKDKTHFSTEQS</sequence>
<name>A0ABT5VJS7_9BACI</name>
<organism evidence="4 5">
    <name type="scientific">Alkalihalobacterium chitinilyticum</name>
    <dbReference type="NCBI Taxonomy" id="2980103"/>
    <lineage>
        <taxon>Bacteria</taxon>
        <taxon>Bacillati</taxon>
        <taxon>Bacillota</taxon>
        <taxon>Bacilli</taxon>
        <taxon>Bacillales</taxon>
        <taxon>Bacillaceae</taxon>
        <taxon>Alkalihalobacterium</taxon>
    </lineage>
</organism>
<dbReference type="InterPro" id="IPR050266">
    <property type="entry name" value="AB_hydrolase_sf"/>
</dbReference>
<dbReference type="GO" id="GO:0016787">
    <property type="term" value="F:hydrolase activity"/>
    <property type="evidence" value="ECO:0007669"/>
    <property type="project" value="UniProtKB-KW"/>
</dbReference>
<dbReference type="Gene3D" id="3.40.50.1820">
    <property type="entry name" value="alpha/beta hydrolase"/>
    <property type="match status" value="1"/>
</dbReference>
<gene>
    <name evidence="4" type="ORF">N7Z68_19010</name>
</gene>
<comment type="similarity">
    <text evidence="1">Belongs to the peptidase S33 family.</text>
</comment>
<evidence type="ECO:0000313" key="4">
    <source>
        <dbReference type="EMBL" id="MDE5415456.1"/>
    </source>
</evidence>
<evidence type="ECO:0000259" key="3">
    <source>
        <dbReference type="Pfam" id="PF00561"/>
    </source>
</evidence>
<keyword evidence="5" id="KW-1185">Reference proteome</keyword>
<evidence type="ECO:0000256" key="2">
    <source>
        <dbReference type="ARBA" id="ARBA00022801"/>
    </source>
</evidence>